<sequence>MHYLYTPITINGKPFLAKVVIEEYGTENKKRGYNAQRINMSALQAAQFSQLIRKSRKTGSSEADGINVANLYSLVKTYDNDNAKCPLSFDRGLDFI</sequence>
<dbReference type="EMBL" id="KC246834">
    <property type="protein sequence ID" value="AHF25394.1"/>
    <property type="molecule type" value="Genomic_DNA"/>
</dbReference>
<dbReference type="AlphaFoldDB" id="W0FPJ7"/>
<reference evidence="1" key="1">
    <citation type="journal article" date="2013" name="PLoS ONE">
        <title>Metagenomic insights into the carbohydrate-active enzymes carried by the microorganisms adhering to solid digesta in the rumen of cows.</title>
        <authorList>
            <person name="Wang L."/>
            <person name="Hatem A."/>
            <person name="Catalyurek U.V."/>
            <person name="Morrison M."/>
            <person name="Yu Z."/>
        </authorList>
    </citation>
    <scope>NUCLEOTIDE SEQUENCE</scope>
</reference>
<evidence type="ECO:0000313" key="1">
    <source>
        <dbReference type="EMBL" id="AHF25394.1"/>
    </source>
</evidence>
<protein>
    <submittedName>
        <fullName evidence="1">Uncharacterized protein</fullName>
    </submittedName>
</protein>
<proteinExistence type="predicted"/>
<accession>W0FPJ7</accession>
<name>W0FPJ7_9BACT</name>
<organism evidence="1">
    <name type="scientific">uncultured bacterium Contig137</name>
    <dbReference type="NCBI Taxonomy" id="1393421"/>
    <lineage>
        <taxon>Bacteria</taxon>
        <taxon>environmental samples</taxon>
    </lineage>
</organism>